<dbReference type="Gene3D" id="1.20.1540.10">
    <property type="entry name" value="Rhomboid-like"/>
    <property type="match status" value="1"/>
</dbReference>
<dbReference type="SUPFAM" id="SSF144091">
    <property type="entry name" value="Rhomboid-like"/>
    <property type="match status" value="1"/>
</dbReference>
<feature type="transmembrane region" description="Helical" evidence="5">
    <location>
        <begin position="144"/>
        <end position="164"/>
    </location>
</feature>
<accession>A0ABT2MR49</accession>
<organism evidence="7 8">
    <name type="scientific">Laspinema palackyanum D2a</name>
    <dbReference type="NCBI Taxonomy" id="2953684"/>
    <lineage>
        <taxon>Bacteria</taxon>
        <taxon>Bacillati</taxon>
        <taxon>Cyanobacteriota</taxon>
        <taxon>Cyanophyceae</taxon>
        <taxon>Oscillatoriophycideae</taxon>
        <taxon>Oscillatoriales</taxon>
        <taxon>Laspinemataceae</taxon>
        <taxon>Laspinema</taxon>
        <taxon>Laspinema palackyanum</taxon>
    </lineage>
</organism>
<evidence type="ECO:0000256" key="5">
    <source>
        <dbReference type="SAM" id="Phobius"/>
    </source>
</evidence>
<keyword evidence="8" id="KW-1185">Reference proteome</keyword>
<comment type="caution">
    <text evidence="7">The sequence shown here is derived from an EMBL/GenBank/DDBJ whole genome shotgun (WGS) entry which is preliminary data.</text>
</comment>
<dbReference type="PANTHER" id="PTHR43731:SF9">
    <property type="entry name" value="SLR1461 PROTEIN"/>
    <property type="match status" value="1"/>
</dbReference>
<feature type="domain" description="Peptidase S54 rhomboid" evidence="6">
    <location>
        <begin position="56"/>
        <end position="189"/>
    </location>
</feature>
<dbReference type="GO" id="GO:0008233">
    <property type="term" value="F:peptidase activity"/>
    <property type="evidence" value="ECO:0007669"/>
    <property type="project" value="UniProtKB-KW"/>
</dbReference>
<comment type="subcellular location">
    <subcellularLocation>
        <location evidence="1">Membrane</location>
        <topology evidence="1">Multi-pass membrane protein</topology>
    </subcellularLocation>
</comment>
<protein>
    <submittedName>
        <fullName evidence="7">Rhomboid family intramembrane serine protease</fullName>
    </submittedName>
</protein>
<evidence type="ECO:0000256" key="3">
    <source>
        <dbReference type="ARBA" id="ARBA00022989"/>
    </source>
</evidence>
<sequence length="194" mass="21393">MSRNNVKAIATTLKNQILILGGFVAIMWIVQILNLFLFRNSLLIYGVLPRNPDTLRGILFMPFLHGGFPHLIANTVPFLTLGWFVMLREIRDFWVVTAVTMLVSGLGVWLFGSPGWHIGASGLVFGYLGYLLSRGFFERNLPSILLSIIVGILYGGIIIGVLPIQAGVSWEGHLFGLIGGGIAAWWLSRRPSLS</sequence>
<keyword evidence="3 5" id="KW-1133">Transmembrane helix</keyword>
<evidence type="ECO:0000256" key="1">
    <source>
        <dbReference type="ARBA" id="ARBA00004141"/>
    </source>
</evidence>
<dbReference type="Proteomes" id="UP001525890">
    <property type="component" value="Unassembled WGS sequence"/>
</dbReference>
<feature type="transmembrane region" description="Helical" evidence="5">
    <location>
        <begin position="17"/>
        <end position="38"/>
    </location>
</feature>
<evidence type="ECO:0000256" key="2">
    <source>
        <dbReference type="ARBA" id="ARBA00022692"/>
    </source>
</evidence>
<dbReference type="InterPro" id="IPR022764">
    <property type="entry name" value="Peptidase_S54_rhomboid_dom"/>
</dbReference>
<evidence type="ECO:0000313" key="7">
    <source>
        <dbReference type="EMBL" id="MCT7967214.1"/>
    </source>
</evidence>
<feature type="transmembrane region" description="Helical" evidence="5">
    <location>
        <begin position="170"/>
        <end position="188"/>
    </location>
</feature>
<feature type="transmembrane region" description="Helical" evidence="5">
    <location>
        <begin position="93"/>
        <end position="112"/>
    </location>
</feature>
<keyword evidence="7" id="KW-0645">Protease</keyword>
<reference evidence="7 8" key="1">
    <citation type="journal article" date="2022" name="Front. Microbiol.">
        <title>High genomic differentiation and limited gene flow indicate recent cryptic speciation within the genus Laspinema (cyanobacteria).</title>
        <authorList>
            <person name="Stanojkovic A."/>
            <person name="Skoupy S."/>
            <person name="Skaloud P."/>
            <person name="Dvorak P."/>
        </authorList>
    </citation>
    <scope>NUCLEOTIDE SEQUENCE [LARGE SCALE GENOMIC DNA]</scope>
    <source>
        <strain evidence="7 8">D2a</strain>
    </source>
</reference>
<evidence type="ECO:0000259" key="6">
    <source>
        <dbReference type="Pfam" id="PF01694"/>
    </source>
</evidence>
<evidence type="ECO:0000313" key="8">
    <source>
        <dbReference type="Proteomes" id="UP001525890"/>
    </source>
</evidence>
<name>A0ABT2MR49_9CYAN</name>
<evidence type="ECO:0000256" key="4">
    <source>
        <dbReference type="ARBA" id="ARBA00023136"/>
    </source>
</evidence>
<proteinExistence type="predicted"/>
<dbReference type="InterPro" id="IPR035952">
    <property type="entry name" value="Rhomboid-like_sf"/>
</dbReference>
<dbReference type="PANTHER" id="PTHR43731">
    <property type="entry name" value="RHOMBOID PROTEASE"/>
    <property type="match status" value="1"/>
</dbReference>
<feature type="transmembrane region" description="Helical" evidence="5">
    <location>
        <begin position="58"/>
        <end position="86"/>
    </location>
</feature>
<dbReference type="Pfam" id="PF01694">
    <property type="entry name" value="Rhomboid"/>
    <property type="match status" value="1"/>
</dbReference>
<dbReference type="EMBL" id="JAMXFF010000017">
    <property type="protein sequence ID" value="MCT7967214.1"/>
    <property type="molecule type" value="Genomic_DNA"/>
</dbReference>
<dbReference type="RefSeq" id="WP_368006810.1">
    <property type="nucleotide sequence ID" value="NZ_JAMXFF010000017.1"/>
</dbReference>
<feature type="transmembrane region" description="Helical" evidence="5">
    <location>
        <begin position="118"/>
        <end position="137"/>
    </location>
</feature>
<dbReference type="InterPro" id="IPR050925">
    <property type="entry name" value="Rhomboid_protease_S54"/>
</dbReference>
<dbReference type="GO" id="GO:0006508">
    <property type="term" value="P:proteolysis"/>
    <property type="evidence" value="ECO:0007669"/>
    <property type="project" value="UniProtKB-KW"/>
</dbReference>
<keyword evidence="2 5" id="KW-0812">Transmembrane</keyword>
<gene>
    <name evidence="7" type="ORF">NG799_12790</name>
</gene>
<keyword evidence="7" id="KW-0378">Hydrolase</keyword>
<keyword evidence="4 5" id="KW-0472">Membrane</keyword>